<evidence type="ECO:0000256" key="1">
    <source>
        <dbReference type="SAM" id="MobiDB-lite"/>
    </source>
</evidence>
<feature type="transmembrane region" description="Helical" evidence="2">
    <location>
        <begin position="28"/>
        <end position="47"/>
    </location>
</feature>
<evidence type="ECO:0000256" key="2">
    <source>
        <dbReference type="SAM" id="Phobius"/>
    </source>
</evidence>
<name>A0ABN9ULA1_9DINO</name>
<feature type="region of interest" description="Disordered" evidence="1">
    <location>
        <begin position="1"/>
        <end position="33"/>
    </location>
</feature>
<evidence type="ECO:0000313" key="3">
    <source>
        <dbReference type="EMBL" id="CAK0860642.1"/>
    </source>
</evidence>
<dbReference type="Proteomes" id="UP001189429">
    <property type="component" value="Unassembled WGS sequence"/>
</dbReference>
<reference evidence="3" key="1">
    <citation type="submission" date="2023-10" db="EMBL/GenBank/DDBJ databases">
        <authorList>
            <person name="Chen Y."/>
            <person name="Shah S."/>
            <person name="Dougan E. K."/>
            <person name="Thang M."/>
            <person name="Chan C."/>
        </authorList>
    </citation>
    <scope>NUCLEOTIDE SEQUENCE [LARGE SCALE GENOMIC DNA]</scope>
</reference>
<feature type="transmembrane region" description="Helical" evidence="2">
    <location>
        <begin position="67"/>
        <end position="87"/>
    </location>
</feature>
<keyword evidence="2" id="KW-0812">Transmembrane</keyword>
<accession>A0ABN9ULA1</accession>
<feature type="compositionally biased region" description="Basic residues" evidence="1">
    <location>
        <begin position="1"/>
        <end position="10"/>
    </location>
</feature>
<keyword evidence="4" id="KW-1185">Reference proteome</keyword>
<evidence type="ECO:0000313" key="4">
    <source>
        <dbReference type="Proteomes" id="UP001189429"/>
    </source>
</evidence>
<keyword evidence="2" id="KW-0472">Membrane</keyword>
<gene>
    <name evidence="3" type="ORF">PCOR1329_LOCUS49546</name>
</gene>
<sequence length="133" mass="14581">MTQHARRRPRQDRGDRGGHHHASPRPPVLASGGFAPCAGASLMATVGTSASRPELELPHEMWTRYSTLRAVTVFLAALLFCVISLQVRRPAGLTSQSLQTVHFAISLGCLLKQVITPARPNTRSRLGILYFRV</sequence>
<comment type="caution">
    <text evidence="3">The sequence shown here is derived from an EMBL/GenBank/DDBJ whole genome shotgun (WGS) entry which is preliminary data.</text>
</comment>
<protein>
    <submittedName>
        <fullName evidence="3">Uncharacterized protein</fullName>
    </submittedName>
</protein>
<organism evidence="3 4">
    <name type="scientific">Prorocentrum cordatum</name>
    <dbReference type="NCBI Taxonomy" id="2364126"/>
    <lineage>
        <taxon>Eukaryota</taxon>
        <taxon>Sar</taxon>
        <taxon>Alveolata</taxon>
        <taxon>Dinophyceae</taxon>
        <taxon>Prorocentrales</taxon>
        <taxon>Prorocentraceae</taxon>
        <taxon>Prorocentrum</taxon>
    </lineage>
</organism>
<proteinExistence type="predicted"/>
<dbReference type="EMBL" id="CAUYUJ010015997">
    <property type="protein sequence ID" value="CAK0860642.1"/>
    <property type="molecule type" value="Genomic_DNA"/>
</dbReference>
<keyword evidence="2" id="KW-1133">Transmembrane helix</keyword>